<evidence type="ECO:0000256" key="2">
    <source>
        <dbReference type="ARBA" id="ARBA00022833"/>
    </source>
</evidence>
<dbReference type="EMBL" id="LKCW01000137">
    <property type="protein sequence ID" value="KPM38344.1"/>
    <property type="molecule type" value="Genomic_DNA"/>
</dbReference>
<dbReference type="GO" id="GO:0003677">
    <property type="term" value="F:DNA binding"/>
    <property type="evidence" value="ECO:0007669"/>
    <property type="project" value="UniProtKB-KW"/>
</dbReference>
<feature type="domain" description="Xylanolytic transcriptional activator regulatory" evidence="7">
    <location>
        <begin position="286"/>
        <end position="363"/>
    </location>
</feature>
<dbReference type="GO" id="GO:0008270">
    <property type="term" value="F:zinc ion binding"/>
    <property type="evidence" value="ECO:0007669"/>
    <property type="project" value="InterPro"/>
</dbReference>
<evidence type="ECO:0000256" key="6">
    <source>
        <dbReference type="ARBA" id="ARBA00023242"/>
    </source>
</evidence>
<dbReference type="Gene3D" id="4.10.240.10">
    <property type="entry name" value="Zn(2)-C6 fungal-type DNA-binding domain"/>
    <property type="match status" value="1"/>
</dbReference>
<dbReference type="GO" id="GO:0006351">
    <property type="term" value="P:DNA-templated transcription"/>
    <property type="evidence" value="ECO:0007669"/>
    <property type="project" value="InterPro"/>
</dbReference>
<dbReference type="Pfam" id="PF04082">
    <property type="entry name" value="Fungal_trans"/>
    <property type="match status" value="1"/>
</dbReference>
<gene>
    <name evidence="8" type="ORF">AK830_g8230</name>
</gene>
<dbReference type="InterPro" id="IPR036864">
    <property type="entry name" value="Zn2-C6_fun-type_DNA-bd_sf"/>
</dbReference>
<evidence type="ECO:0000259" key="7">
    <source>
        <dbReference type="SMART" id="SM00906"/>
    </source>
</evidence>
<evidence type="ECO:0000313" key="9">
    <source>
        <dbReference type="Proteomes" id="UP000050424"/>
    </source>
</evidence>
<keyword evidence="3" id="KW-0805">Transcription regulation</keyword>
<keyword evidence="9" id="KW-1185">Reference proteome</keyword>
<evidence type="ECO:0000313" key="8">
    <source>
        <dbReference type="EMBL" id="KPM38344.1"/>
    </source>
</evidence>
<keyword evidence="6" id="KW-0539">Nucleus</keyword>
<evidence type="ECO:0000256" key="5">
    <source>
        <dbReference type="ARBA" id="ARBA00023163"/>
    </source>
</evidence>
<keyword evidence="1" id="KW-0479">Metal-binding</keyword>
<protein>
    <recommendedName>
        <fullName evidence="7">Xylanolytic transcriptional activator regulatory domain-containing protein</fullName>
    </recommendedName>
</protein>
<keyword evidence="4" id="KW-0238">DNA-binding</keyword>
<dbReference type="GO" id="GO:0000981">
    <property type="term" value="F:DNA-binding transcription factor activity, RNA polymerase II-specific"/>
    <property type="evidence" value="ECO:0007669"/>
    <property type="project" value="InterPro"/>
</dbReference>
<dbReference type="PANTHER" id="PTHR31313:SF83">
    <property type="entry name" value="ZN(II)2CYS6 TRANSCRIPTION FACTOR (EUROFUNG)"/>
    <property type="match status" value="1"/>
</dbReference>
<keyword evidence="5" id="KW-0804">Transcription</keyword>
<dbReference type="SMART" id="SM00906">
    <property type="entry name" value="Fungal_trans"/>
    <property type="match status" value="1"/>
</dbReference>
<keyword evidence="2" id="KW-0862">Zinc</keyword>
<comment type="caution">
    <text evidence="8">The sequence shown here is derived from an EMBL/GenBank/DDBJ whole genome shotgun (WGS) entry which is preliminary data.</text>
</comment>
<reference evidence="8 9" key="1">
    <citation type="submission" date="2015-09" db="EMBL/GenBank/DDBJ databases">
        <title>Draft genome of a European isolate of the apple canker pathogen Neonectria ditissima.</title>
        <authorList>
            <person name="Gomez-Cortecero A."/>
            <person name="Harrison R.J."/>
            <person name="Armitage A.D."/>
        </authorList>
    </citation>
    <scope>NUCLEOTIDE SEQUENCE [LARGE SCALE GENOMIC DNA]</scope>
    <source>
        <strain evidence="8 9">R09/05</strain>
    </source>
</reference>
<dbReference type="AlphaFoldDB" id="A0A0P7B8J2"/>
<accession>A0A0P7B8J2</accession>
<name>A0A0P7B8J2_9HYPO</name>
<evidence type="ECO:0000256" key="4">
    <source>
        <dbReference type="ARBA" id="ARBA00023125"/>
    </source>
</evidence>
<sequence length="699" mass="77933">MIPTSSVSLLTKPQCDGQQPCARCVERVLDCNYDTAQENRGSISRSYARLLQARIKLLEEVLQLHSIDVDASISRLGPRKLEPLHGPSSAVFTTSSAFSELCSTFEGAPCFDEVSNFDQDGEARFFGPTSGRLEFQDTSEAFTSGSDTSTTTKEPTQKRFEVALHDLSQEKSLPDEVVEHLIDLYFEWEQPWCQMVNEQLFRQSRQTGGRFFSPLLLNCILAMGSRYSDNVEVRTDPDDPNTAGRMFLETAEVLLHFDLKWPSITTIQSLGVMAVLYVAVGSDAAGWLHHGMAIRLVLDMGLNLDSTFLGGSTRLSTEEIGLRRQIYWTLYCTDKLWASYMGRVCTMLDSQGVVSLPSMPAATVHPQGLQDLGRPTNARTGDLLRRALCTQCQILGKIMHNLYAPRRLTHEAQTRGFFDSCLLTLKGWLYDLAPELKVDLGSTTGPRNKSPHVYVLNMVYHTSIVLLTRPFLPQPQKSNPNVPAHGPTPMDDFTQQAYSLCVQAVAEICLLGDRYREMFGSFRKGPLTSTHCTLTAALVTLRFSREEEESISSDRERLFLSCIQTLQELSSTWTPPWRYWPAVLKMVVERQGAKTHQDGAGYALDPGLSQAQASSTADVTLAEALNVDQTGLTSIPESFNIQKPPAGVIDSIQLMPEEPYWPEFQFNLRSDILPWDYTGSETMSGMNESWGQDLSGPPL</sequence>
<dbReference type="PANTHER" id="PTHR31313">
    <property type="entry name" value="TY1 ENHANCER ACTIVATOR"/>
    <property type="match status" value="1"/>
</dbReference>
<dbReference type="InterPro" id="IPR051615">
    <property type="entry name" value="Transcr_Regulatory_Elem"/>
</dbReference>
<proteinExistence type="predicted"/>
<evidence type="ECO:0000256" key="3">
    <source>
        <dbReference type="ARBA" id="ARBA00023015"/>
    </source>
</evidence>
<evidence type="ECO:0000256" key="1">
    <source>
        <dbReference type="ARBA" id="ARBA00022723"/>
    </source>
</evidence>
<dbReference type="CDD" id="cd12148">
    <property type="entry name" value="fungal_TF_MHR"/>
    <property type="match status" value="1"/>
</dbReference>
<dbReference type="Proteomes" id="UP000050424">
    <property type="component" value="Unassembled WGS sequence"/>
</dbReference>
<dbReference type="InterPro" id="IPR007219">
    <property type="entry name" value="XnlR_reg_dom"/>
</dbReference>
<dbReference type="STRING" id="78410.A0A0P7B8J2"/>
<organism evidence="8 9">
    <name type="scientific">Neonectria ditissima</name>
    <dbReference type="NCBI Taxonomy" id="78410"/>
    <lineage>
        <taxon>Eukaryota</taxon>
        <taxon>Fungi</taxon>
        <taxon>Dikarya</taxon>
        <taxon>Ascomycota</taxon>
        <taxon>Pezizomycotina</taxon>
        <taxon>Sordariomycetes</taxon>
        <taxon>Hypocreomycetidae</taxon>
        <taxon>Hypocreales</taxon>
        <taxon>Nectriaceae</taxon>
        <taxon>Neonectria</taxon>
    </lineage>
</organism>
<dbReference type="OrthoDB" id="2154091at2759"/>